<dbReference type="InterPro" id="IPR036163">
    <property type="entry name" value="HMA_dom_sf"/>
</dbReference>
<dbReference type="PROSITE" id="PS00154">
    <property type="entry name" value="ATPASE_E1_E2"/>
    <property type="match status" value="1"/>
</dbReference>
<name>A0AAV9IE71_9RHOD</name>
<evidence type="ECO:0000256" key="9">
    <source>
        <dbReference type="ARBA" id="ARBA00023136"/>
    </source>
</evidence>
<evidence type="ECO:0000256" key="7">
    <source>
        <dbReference type="ARBA" id="ARBA00022967"/>
    </source>
</evidence>
<dbReference type="SUPFAM" id="SSF56784">
    <property type="entry name" value="HAD-like"/>
    <property type="match status" value="1"/>
</dbReference>
<comment type="subcellular location">
    <subcellularLocation>
        <location evidence="1">Membrane</location>
        <topology evidence="1">Multi-pass membrane protein</topology>
    </subcellularLocation>
</comment>
<feature type="transmembrane region" description="Helical" evidence="10">
    <location>
        <begin position="540"/>
        <end position="564"/>
    </location>
</feature>
<dbReference type="InterPro" id="IPR023298">
    <property type="entry name" value="ATPase_P-typ_TM_dom_sf"/>
</dbReference>
<organism evidence="12 13">
    <name type="scientific">Galdieria yellowstonensis</name>
    <dbReference type="NCBI Taxonomy" id="3028027"/>
    <lineage>
        <taxon>Eukaryota</taxon>
        <taxon>Rhodophyta</taxon>
        <taxon>Bangiophyceae</taxon>
        <taxon>Galdieriales</taxon>
        <taxon>Galdieriaceae</taxon>
        <taxon>Galdieria</taxon>
    </lineage>
</organism>
<evidence type="ECO:0000256" key="4">
    <source>
        <dbReference type="ARBA" id="ARBA00022723"/>
    </source>
</evidence>
<evidence type="ECO:0000256" key="3">
    <source>
        <dbReference type="ARBA" id="ARBA00022692"/>
    </source>
</evidence>
<dbReference type="EMBL" id="JANCYU010000031">
    <property type="protein sequence ID" value="KAK4525538.1"/>
    <property type="molecule type" value="Genomic_DNA"/>
</dbReference>
<dbReference type="Gene3D" id="3.30.70.100">
    <property type="match status" value="1"/>
</dbReference>
<dbReference type="NCBIfam" id="TIGR01494">
    <property type="entry name" value="ATPase_P-type"/>
    <property type="match status" value="2"/>
</dbReference>
<dbReference type="SFLD" id="SFLDF00027">
    <property type="entry name" value="p-type_atpase"/>
    <property type="match status" value="1"/>
</dbReference>
<dbReference type="PROSITE" id="PS50846">
    <property type="entry name" value="HMA_2"/>
    <property type="match status" value="1"/>
</dbReference>
<dbReference type="GO" id="GO:0005524">
    <property type="term" value="F:ATP binding"/>
    <property type="evidence" value="ECO:0007669"/>
    <property type="project" value="UniProtKB-UniRule"/>
</dbReference>
<evidence type="ECO:0000313" key="13">
    <source>
        <dbReference type="Proteomes" id="UP001300502"/>
    </source>
</evidence>
<comment type="similarity">
    <text evidence="2 10">Belongs to the cation transport ATPase (P-type) (TC 3.A.3) family. Type IB subfamily.</text>
</comment>
<feature type="transmembrane region" description="Helical" evidence="10">
    <location>
        <begin position="576"/>
        <end position="598"/>
    </location>
</feature>
<protein>
    <recommendedName>
        <fullName evidence="11">HMA domain-containing protein</fullName>
    </recommendedName>
</protein>
<evidence type="ECO:0000256" key="8">
    <source>
        <dbReference type="ARBA" id="ARBA00022989"/>
    </source>
</evidence>
<evidence type="ECO:0000256" key="6">
    <source>
        <dbReference type="ARBA" id="ARBA00022840"/>
    </source>
</evidence>
<evidence type="ECO:0000256" key="5">
    <source>
        <dbReference type="ARBA" id="ARBA00022741"/>
    </source>
</evidence>
<dbReference type="Pfam" id="PF00403">
    <property type="entry name" value="HMA"/>
    <property type="match status" value="1"/>
</dbReference>
<dbReference type="InterPro" id="IPR044492">
    <property type="entry name" value="P_typ_ATPase_HD_dom"/>
</dbReference>
<dbReference type="GO" id="GO:0016887">
    <property type="term" value="F:ATP hydrolysis activity"/>
    <property type="evidence" value="ECO:0007669"/>
    <property type="project" value="InterPro"/>
</dbReference>
<dbReference type="PANTHER" id="PTHR43520:SF32">
    <property type="entry name" value="COPPER RESISTANCE P-TYPE ATPASE (EUROFUNG)"/>
    <property type="match status" value="1"/>
</dbReference>
<evidence type="ECO:0000256" key="2">
    <source>
        <dbReference type="ARBA" id="ARBA00006024"/>
    </source>
</evidence>
<dbReference type="GO" id="GO:0043682">
    <property type="term" value="F:P-type divalent copper transporter activity"/>
    <property type="evidence" value="ECO:0007669"/>
    <property type="project" value="TreeGrafter"/>
</dbReference>
<keyword evidence="7" id="KW-1278">Translocase</keyword>
<feature type="transmembrane region" description="Helical" evidence="10">
    <location>
        <begin position="335"/>
        <end position="359"/>
    </location>
</feature>
<keyword evidence="5 10" id="KW-0547">Nucleotide-binding</keyword>
<dbReference type="Proteomes" id="UP001300502">
    <property type="component" value="Unassembled WGS sequence"/>
</dbReference>
<keyword evidence="13" id="KW-1185">Reference proteome</keyword>
<dbReference type="SUPFAM" id="SSF81665">
    <property type="entry name" value="Calcium ATPase, transmembrane domain M"/>
    <property type="match status" value="1"/>
</dbReference>
<dbReference type="InterPro" id="IPR059000">
    <property type="entry name" value="ATPase_P-type_domA"/>
</dbReference>
<dbReference type="Pfam" id="PF00702">
    <property type="entry name" value="Hydrolase"/>
    <property type="match status" value="1"/>
</dbReference>
<dbReference type="InterPro" id="IPR027256">
    <property type="entry name" value="P-typ_ATPase_IB"/>
</dbReference>
<proteinExistence type="inferred from homology"/>
<dbReference type="AlphaFoldDB" id="A0AAV9IE71"/>
<feature type="transmembrane region" description="Helical" evidence="10">
    <location>
        <begin position="275"/>
        <end position="294"/>
    </location>
</feature>
<keyword evidence="6 10" id="KW-0067">ATP-binding</keyword>
<dbReference type="PROSITE" id="PS01229">
    <property type="entry name" value="COF_2"/>
    <property type="match status" value="1"/>
</dbReference>
<dbReference type="InterPro" id="IPR023214">
    <property type="entry name" value="HAD_sf"/>
</dbReference>
<evidence type="ECO:0000256" key="1">
    <source>
        <dbReference type="ARBA" id="ARBA00004141"/>
    </source>
</evidence>
<dbReference type="Gene3D" id="3.40.50.1000">
    <property type="entry name" value="HAD superfamily/HAD-like"/>
    <property type="match status" value="1"/>
</dbReference>
<feature type="transmembrane region" description="Helical" evidence="10">
    <location>
        <begin position="943"/>
        <end position="965"/>
    </location>
</feature>
<reference evidence="12 13" key="1">
    <citation type="submission" date="2022-07" db="EMBL/GenBank/DDBJ databases">
        <title>Genome-wide signatures of adaptation to extreme environments.</title>
        <authorList>
            <person name="Cho C.H."/>
            <person name="Yoon H.S."/>
        </authorList>
    </citation>
    <scope>NUCLEOTIDE SEQUENCE [LARGE SCALE GENOMIC DNA]</scope>
    <source>
        <strain evidence="12 13">108.79 E11</strain>
    </source>
</reference>
<sequence>MTCSSCAKSIENILYKQDGVHKVSVNVVLGSVIVQGHCREEQLVDAIESIGFKVVSCIPETANFNNNDDRSFKEKTVMVPNEPRSHKEDSKRGKPIQIRTGIASVEEYSRQVPTTRFLLKWNNAEAAEKCAELLKALLFVQQVSIATEHDSLVSSVPDSSHFLAKLVGRWKQYCTKKLRPNPSIYVVTVVAYDFRNFEPDTCMQPQFDSWKSFVTEIGSFNIKAALYAYLLSQLPQFSWQTDCQVDVVSSTHNPTLHGVIEALQNVEEEGKKWKYRFLLCLVCCIFLFLILVVWSPFHFLWLQVLLASLVQWIGGYPFYTSAFHVCRHSSRRANMAVLITTSSFIAYFYSLWLCFSRWFFLQDTSDASRHWMPLFETGSMLITVVLFGKWIESILQIRASRELEQIGEWLPCKVNLVLSKEPQEKPVNDVSNVLVVLPSNLVEPEDILLVESGQTIPVDGKILFGTSFVDESFLTGEACTVHKSVNDHVYAGAVNISHPLGIQATSVGAKTRLEEIWRLWNETQVSKAPSEAIVDKISALFVPTILCLSVGVFICWWLCLQFSIVPVSWWEKDGKVLFCLYFCLSAMVIACPCALGLAAPMAYMIASFTALQHGIVYREVSCLIDFVEDVRNIVFDKTGTLTLGKPLVTQCHVLTECILWKRYENTNPSMIWKLVEEIESQCVHPVARAVTEYARQQLVNKEELDNCTCTLSDIREQTGMGMEAEFRCATDEKYYSIVIGQKDWVLTQCLRDPIVDQSKNNQLEKALIRLEQLSSRVENETLLLIAIDNIPTWLLMIQDAIRPEAPKAVQWLQNKLGVQCWLLSGDNYKSAKHVANVVGIPESHVMAKLQPWQKWQWIQSKMEQPQPHENTTHNQKKSRIVFVGDGLNDAPALAQADIGIAMGTSTPLAQHTAAVVLKRNDLCDVITALDLAKKLKKTIYWNYGWAMLYNLLAFPVAAGLLYPLWRIRIPPFIAAAAMGFSSISVMLSSLRLGTYRSPLESFTENGILQIQPKENEATEHLMG</sequence>
<dbReference type="InterPro" id="IPR018303">
    <property type="entry name" value="ATPase_P-typ_P_site"/>
</dbReference>
<dbReference type="InterPro" id="IPR036412">
    <property type="entry name" value="HAD-like_sf"/>
</dbReference>
<dbReference type="InterPro" id="IPR006121">
    <property type="entry name" value="HMA_dom"/>
</dbReference>
<keyword evidence="4 10" id="KW-0479">Metal-binding</keyword>
<dbReference type="SFLD" id="SFLDG00002">
    <property type="entry name" value="C1.7:_P-type_atpase_like"/>
    <property type="match status" value="1"/>
</dbReference>
<dbReference type="NCBIfam" id="TIGR01525">
    <property type="entry name" value="ATPase-IB_hvy"/>
    <property type="match status" value="1"/>
</dbReference>
<dbReference type="InterPro" id="IPR001757">
    <property type="entry name" value="P_typ_ATPase"/>
</dbReference>
<accession>A0AAV9IE71</accession>
<dbReference type="SFLD" id="SFLDS00003">
    <property type="entry name" value="Haloacid_Dehalogenase"/>
    <property type="match status" value="1"/>
</dbReference>
<comment type="caution">
    <text evidence="12">The sequence shown here is derived from an EMBL/GenBank/DDBJ whole genome shotgun (WGS) entry which is preliminary data.</text>
</comment>
<dbReference type="GO" id="GO:0055070">
    <property type="term" value="P:copper ion homeostasis"/>
    <property type="evidence" value="ECO:0007669"/>
    <property type="project" value="TreeGrafter"/>
</dbReference>
<keyword evidence="3 10" id="KW-0812">Transmembrane</keyword>
<dbReference type="PANTHER" id="PTHR43520">
    <property type="entry name" value="ATP7, ISOFORM B"/>
    <property type="match status" value="1"/>
</dbReference>
<gene>
    <name evidence="12" type="ORF">GAYE_SCF13G3446</name>
</gene>
<dbReference type="Gene3D" id="3.40.1110.10">
    <property type="entry name" value="Calcium-transporting ATPase, cytoplasmic domain N"/>
    <property type="match status" value="1"/>
</dbReference>
<dbReference type="GO" id="GO:0005507">
    <property type="term" value="F:copper ion binding"/>
    <property type="evidence" value="ECO:0007669"/>
    <property type="project" value="TreeGrafter"/>
</dbReference>
<keyword evidence="8 10" id="KW-1133">Transmembrane helix</keyword>
<dbReference type="InterPro" id="IPR023299">
    <property type="entry name" value="ATPase_P-typ_cyto_dom_N"/>
</dbReference>
<feature type="transmembrane region" description="Helical" evidence="10">
    <location>
        <begin position="300"/>
        <end position="323"/>
    </location>
</feature>
<keyword evidence="9 10" id="KW-0472">Membrane</keyword>
<feature type="transmembrane region" description="Helical" evidence="10">
    <location>
        <begin position="371"/>
        <end position="391"/>
    </location>
</feature>
<dbReference type="Pfam" id="PF00122">
    <property type="entry name" value="E1-E2_ATPase"/>
    <property type="match status" value="1"/>
</dbReference>
<evidence type="ECO:0000259" key="11">
    <source>
        <dbReference type="PROSITE" id="PS50846"/>
    </source>
</evidence>
<dbReference type="SUPFAM" id="SSF81660">
    <property type="entry name" value="Metal cation-transporting ATPase, ATP-binding domain N"/>
    <property type="match status" value="1"/>
</dbReference>
<dbReference type="SUPFAM" id="SSF81653">
    <property type="entry name" value="Calcium ATPase, transduction domain A"/>
    <property type="match status" value="1"/>
</dbReference>
<dbReference type="CDD" id="cd00371">
    <property type="entry name" value="HMA"/>
    <property type="match status" value="1"/>
</dbReference>
<feature type="domain" description="HMA" evidence="11">
    <location>
        <begin position="1"/>
        <end position="55"/>
    </location>
</feature>
<dbReference type="Gene3D" id="2.70.150.10">
    <property type="entry name" value="Calcium-transporting ATPase, cytoplasmic transduction domain A"/>
    <property type="match status" value="1"/>
</dbReference>
<dbReference type="PRINTS" id="PR00119">
    <property type="entry name" value="CATATPASE"/>
</dbReference>
<evidence type="ECO:0000256" key="10">
    <source>
        <dbReference type="RuleBase" id="RU362081"/>
    </source>
</evidence>
<evidence type="ECO:0000313" key="12">
    <source>
        <dbReference type="EMBL" id="KAK4525538.1"/>
    </source>
</evidence>
<feature type="transmembrane region" description="Helical" evidence="10">
    <location>
        <begin position="971"/>
        <end position="990"/>
    </location>
</feature>
<dbReference type="InterPro" id="IPR008250">
    <property type="entry name" value="ATPase_P-typ_transduc_dom_A_sf"/>
</dbReference>
<dbReference type="SUPFAM" id="SSF55008">
    <property type="entry name" value="HMA, heavy metal-associated domain"/>
    <property type="match status" value="1"/>
</dbReference>
<dbReference type="GO" id="GO:0016020">
    <property type="term" value="C:membrane"/>
    <property type="evidence" value="ECO:0007669"/>
    <property type="project" value="UniProtKB-SubCell"/>
</dbReference>